<dbReference type="SMART" id="SM00028">
    <property type="entry name" value="TPR"/>
    <property type="match status" value="5"/>
</dbReference>
<evidence type="ECO:0000313" key="4">
    <source>
        <dbReference type="Proteomes" id="UP000249467"/>
    </source>
</evidence>
<dbReference type="PROSITE" id="PS50005">
    <property type="entry name" value="TPR"/>
    <property type="match status" value="2"/>
</dbReference>
<comment type="caution">
    <text evidence="3">The sequence shown here is derived from an EMBL/GenBank/DDBJ whole genome shotgun (WGS) entry which is preliminary data.</text>
</comment>
<organism evidence="3 4">
    <name type="scientific">Pseudanabaena frigida</name>
    <dbReference type="NCBI Taxonomy" id="945775"/>
    <lineage>
        <taxon>Bacteria</taxon>
        <taxon>Bacillati</taxon>
        <taxon>Cyanobacteriota</taxon>
        <taxon>Cyanophyceae</taxon>
        <taxon>Pseudanabaenales</taxon>
        <taxon>Pseudanabaenaceae</taxon>
        <taxon>Pseudanabaena</taxon>
    </lineage>
</organism>
<dbReference type="PANTHER" id="PTHR10098">
    <property type="entry name" value="RAPSYN-RELATED"/>
    <property type="match status" value="1"/>
</dbReference>
<dbReference type="Gene3D" id="1.25.40.10">
    <property type="entry name" value="Tetratricopeptide repeat domain"/>
    <property type="match status" value="3"/>
</dbReference>
<dbReference type="Pfam" id="PF13424">
    <property type="entry name" value="TPR_12"/>
    <property type="match status" value="1"/>
</dbReference>
<feature type="repeat" description="TPR" evidence="1">
    <location>
        <begin position="160"/>
        <end position="193"/>
    </location>
</feature>
<evidence type="ECO:0000259" key="2">
    <source>
        <dbReference type="Pfam" id="PF12770"/>
    </source>
</evidence>
<protein>
    <recommendedName>
        <fullName evidence="2">CHAT domain-containing protein</fullName>
    </recommendedName>
</protein>
<reference evidence="3 4" key="1">
    <citation type="submission" date="2018-04" db="EMBL/GenBank/DDBJ databases">
        <authorList>
            <person name="Go L.Y."/>
            <person name="Mitchell J.A."/>
        </authorList>
    </citation>
    <scope>NUCLEOTIDE SEQUENCE [LARGE SCALE GENOMIC DNA]</scope>
    <source>
        <strain evidence="3">ULC066bin1</strain>
    </source>
</reference>
<dbReference type="Pfam" id="PF13176">
    <property type="entry name" value="TPR_7"/>
    <property type="match status" value="1"/>
</dbReference>
<dbReference type="PANTHER" id="PTHR10098:SF112">
    <property type="entry name" value="SLR0380 PROTEIN"/>
    <property type="match status" value="1"/>
</dbReference>
<dbReference type="Pfam" id="PF12770">
    <property type="entry name" value="CHAT"/>
    <property type="match status" value="1"/>
</dbReference>
<dbReference type="Proteomes" id="UP000249467">
    <property type="component" value="Unassembled WGS sequence"/>
</dbReference>
<sequence length="892" mass="99490">MPLTSRENHSMKRLLQSLTKPRITRFLIKAALRVTFIKNLGLVLLFFSIAFIQPMLATAITSQQSSQIVQANSEQPNTLFNRGKSFYQLGQWQEAIQVWEQATKLYQQQNNSLDLAITLSNLSLAHQKLGQWQKAELTIAQSLQIARSLEVNAASQSAIAQALDTQGNLYLSLGKIEEAIAVWQEAAILHAKLGNLDNKIRNILNQAQALKIQGFYRRSLQTLESLQLELPKTSDNLLKSIVLHNYGDMLTTVGELKLARQPLEKSLKLLEPIPMEKSREEISTVFLRLGNLERLENNVDTAREFYEKSSQMSMRSLLHLQAQINLLSLLINSGEQSAALEKRSAIALGLSTLPTSHDAIFTRINYSESLIKLSKSVSQTEADLLRSEAAKNLALSVQQAGEIKDSRTLAYALGSLGSAYEQSNQVEESLQLTQQALAIAQSINAPDIAYRWQWQLGRLLKAKRDIKGAILAYTEAVNGLRQLRSDLAFVNPNVQFSFRESVEPVYRQLVSLLLQDETEVDKQKNLIKAQSAIESLQLAELVNFFRSDCLSAVQVDINQVDRSAAVIYPIILEDRLEVILSLPNQPLQHFANEFTSRQVDGIVASLRIDLRDPSSQDFLRSAQKLYDLMIRPASQAIAQSRIKTIVFVLDGSLRNIPMSVLHDGSQYLIENYSIALTPGLQLIDPKPIVKQKVTALIAGLTEARQGFSALPNVKDELQEINKQIPSSSIFLDMNFTKQNISTKLSSLPFPIVHLATHGNFSSDAENTFLLTYDGRLTIENLNQLLRSKSRSDTEPVELLILSACQTAVGDKRAALGLAGMAVRAGARSTIASLWSVDDRATSQFMTALYQSLASTNVTRAESLRFAQQSLLKSKDYSHPYFWSPFVLLGNWL</sequence>
<evidence type="ECO:0000256" key="1">
    <source>
        <dbReference type="PROSITE-ProRule" id="PRU00339"/>
    </source>
</evidence>
<accession>A0A2W4WGX1</accession>
<dbReference type="EMBL" id="QBML01000007">
    <property type="protein sequence ID" value="PZO42437.1"/>
    <property type="molecule type" value="Genomic_DNA"/>
</dbReference>
<dbReference type="AlphaFoldDB" id="A0A2W4WGX1"/>
<name>A0A2W4WGX1_9CYAN</name>
<feature type="repeat" description="TPR" evidence="1">
    <location>
        <begin position="76"/>
        <end position="109"/>
    </location>
</feature>
<evidence type="ECO:0000313" key="3">
    <source>
        <dbReference type="EMBL" id="PZO42437.1"/>
    </source>
</evidence>
<dbReference type="InterPro" id="IPR024983">
    <property type="entry name" value="CHAT_dom"/>
</dbReference>
<dbReference type="InterPro" id="IPR019734">
    <property type="entry name" value="TPR_rpt"/>
</dbReference>
<feature type="domain" description="CHAT" evidence="2">
    <location>
        <begin position="620"/>
        <end position="890"/>
    </location>
</feature>
<reference evidence="3 4" key="2">
    <citation type="submission" date="2018-06" db="EMBL/GenBank/DDBJ databases">
        <title>Metagenomic assembly of (sub)arctic Cyanobacteria and their associated microbiome from non-axenic cultures.</title>
        <authorList>
            <person name="Baurain D."/>
        </authorList>
    </citation>
    <scope>NUCLEOTIDE SEQUENCE [LARGE SCALE GENOMIC DNA]</scope>
    <source>
        <strain evidence="3">ULC066bin1</strain>
    </source>
</reference>
<dbReference type="InterPro" id="IPR011990">
    <property type="entry name" value="TPR-like_helical_dom_sf"/>
</dbReference>
<dbReference type="SUPFAM" id="SSF48452">
    <property type="entry name" value="TPR-like"/>
    <property type="match status" value="3"/>
</dbReference>
<gene>
    <name evidence="3" type="ORF">DCF19_07580</name>
</gene>
<keyword evidence="1" id="KW-0802">TPR repeat</keyword>
<proteinExistence type="predicted"/>